<accession>A0A7C8J5G7</accession>
<proteinExistence type="predicted"/>
<comment type="caution">
    <text evidence="1">The sequence shown here is derived from an EMBL/GenBank/DDBJ whole genome shotgun (WGS) entry which is preliminary data.</text>
</comment>
<sequence>MPGNIGKPGVVLLVAPKSLRHPNHEDTLLADAPFDGELINCFKDSALHLTLTGYELPLELMEGEGGARHHETWIFEAATSVHAAGKWIGNINPLELSYGALPRSPTSLNFHPGVSTEESIENSRVGVSRTLYESSDFPETMSRTSRAESCLDCGGMDENYESIGNK</sequence>
<evidence type="ECO:0000313" key="2">
    <source>
        <dbReference type="Proteomes" id="UP000475325"/>
    </source>
</evidence>
<dbReference type="Proteomes" id="UP000475325">
    <property type="component" value="Unassembled WGS sequence"/>
</dbReference>
<name>A0A7C8J5G7_ORBOL</name>
<dbReference type="EMBL" id="WIQW01000039">
    <property type="protein sequence ID" value="KAF3095906.1"/>
    <property type="molecule type" value="Genomic_DNA"/>
</dbReference>
<evidence type="ECO:0000313" key="1">
    <source>
        <dbReference type="EMBL" id="KAF3095906.1"/>
    </source>
</evidence>
<reference evidence="1 2" key="1">
    <citation type="submission" date="2019-06" db="EMBL/GenBank/DDBJ databases">
        <authorList>
            <person name="Palmer J.M."/>
        </authorList>
    </citation>
    <scope>NUCLEOTIDE SEQUENCE [LARGE SCALE GENOMIC DNA]</scope>
    <source>
        <strain evidence="1 2">TWF102</strain>
    </source>
</reference>
<gene>
    <name evidence="1" type="ORF">TWF102_006891</name>
</gene>
<organism evidence="1 2">
    <name type="scientific">Orbilia oligospora</name>
    <name type="common">Nematode-trapping fungus</name>
    <name type="synonym">Arthrobotrys oligospora</name>
    <dbReference type="NCBI Taxonomy" id="2813651"/>
    <lineage>
        <taxon>Eukaryota</taxon>
        <taxon>Fungi</taxon>
        <taxon>Dikarya</taxon>
        <taxon>Ascomycota</taxon>
        <taxon>Pezizomycotina</taxon>
        <taxon>Orbiliomycetes</taxon>
        <taxon>Orbiliales</taxon>
        <taxon>Orbiliaceae</taxon>
        <taxon>Orbilia</taxon>
    </lineage>
</organism>
<dbReference type="AlphaFoldDB" id="A0A7C8J5G7"/>
<protein>
    <submittedName>
        <fullName evidence="1">Uncharacterized protein</fullName>
    </submittedName>
</protein>